<feature type="region of interest" description="Disordered" evidence="1">
    <location>
        <begin position="24"/>
        <end position="101"/>
    </location>
</feature>
<reference evidence="2 3" key="1">
    <citation type="submission" date="2021-12" db="EMBL/GenBank/DDBJ databases">
        <title>Genome seq of p7.</title>
        <authorList>
            <person name="Seo T."/>
        </authorList>
    </citation>
    <scope>NUCLEOTIDE SEQUENCE [LARGE SCALE GENOMIC DNA]</scope>
    <source>
        <strain evidence="2 3">P7</strain>
    </source>
</reference>
<feature type="compositionally biased region" description="Low complexity" evidence="1">
    <location>
        <begin position="65"/>
        <end position="75"/>
    </location>
</feature>
<protein>
    <submittedName>
        <fullName evidence="2">Uncharacterized protein</fullName>
    </submittedName>
</protein>
<organism evidence="2 3">
    <name type="scientific">Pelomonas caseinilytica</name>
    <dbReference type="NCBI Taxonomy" id="2906763"/>
    <lineage>
        <taxon>Bacteria</taxon>
        <taxon>Pseudomonadati</taxon>
        <taxon>Pseudomonadota</taxon>
        <taxon>Betaproteobacteria</taxon>
        <taxon>Burkholderiales</taxon>
        <taxon>Sphaerotilaceae</taxon>
        <taxon>Roseateles</taxon>
    </lineage>
</organism>
<dbReference type="Proteomes" id="UP001201463">
    <property type="component" value="Unassembled WGS sequence"/>
</dbReference>
<name>A0ABS8XIJ6_9BURK</name>
<gene>
    <name evidence="2" type="ORF">LXT12_07255</name>
</gene>
<evidence type="ECO:0000313" key="3">
    <source>
        <dbReference type="Proteomes" id="UP001201463"/>
    </source>
</evidence>
<accession>A0ABS8XIJ6</accession>
<proteinExistence type="predicted"/>
<feature type="compositionally biased region" description="Basic and acidic residues" evidence="1">
    <location>
        <begin position="134"/>
        <end position="156"/>
    </location>
</feature>
<sequence length="166" mass="17355">MGAAAGQVELGVEAEQWRLVGRPAQARDAQAGDVHAQGQGEVGRRRRGLGAGPGADGDVVHRQLARQQQALAGAHAEARPAQPAQLGRAAGPGQHEAAGAELAHQRALGRLDLHAGQVLHQPGAARWPVQQPGDEGRGQRDQQCQRDREGAKDAKGAPHKVIPTLK</sequence>
<evidence type="ECO:0000256" key="1">
    <source>
        <dbReference type="SAM" id="MobiDB-lite"/>
    </source>
</evidence>
<dbReference type="EMBL" id="JAJTWT010000002">
    <property type="protein sequence ID" value="MCE4537045.1"/>
    <property type="molecule type" value="Genomic_DNA"/>
</dbReference>
<keyword evidence="3" id="KW-1185">Reference proteome</keyword>
<comment type="caution">
    <text evidence="2">The sequence shown here is derived from an EMBL/GenBank/DDBJ whole genome shotgun (WGS) entry which is preliminary data.</text>
</comment>
<evidence type="ECO:0000313" key="2">
    <source>
        <dbReference type="EMBL" id="MCE4537045.1"/>
    </source>
</evidence>
<feature type="region of interest" description="Disordered" evidence="1">
    <location>
        <begin position="123"/>
        <end position="166"/>
    </location>
</feature>